<dbReference type="AlphaFoldDB" id="A0A4R3M3M5"/>
<comment type="caution">
    <text evidence="1">The sequence shown here is derived from an EMBL/GenBank/DDBJ whole genome shotgun (WGS) entry which is preliminary data.</text>
</comment>
<dbReference type="EMBL" id="SMAI01000001">
    <property type="protein sequence ID" value="TCT07622.1"/>
    <property type="molecule type" value="Genomic_DNA"/>
</dbReference>
<evidence type="ECO:0000313" key="2">
    <source>
        <dbReference type="Proteomes" id="UP000294664"/>
    </source>
</evidence>
<organism evidence="1 2">
    <name type="scientific">Aquabacter spiritensis</name>
    <dbReference type="NCBI Taxonomy" id="933073"/>
    <lineage>
        <taxon>Bacteria</taxon>
        <taxon>Pseudomonadati</taxon>
        <taxon>Pseudomonadota</taxon>
        <taxon>Alphaproteobacteria</taxon>
        <taxon>Hyphomicrobiales</taxon>
        <taxon>Xanthobacteraceae</taxon>
        <taxon>Aquabacter</taxon>
    </lineage>
</organism>
<dbReference type="InterPro" id="IPR011739">
    <property type="entry name" value="GTA_rcc01693"/>
</dbReference>
<evidence type="ECO:0000313" key="1">
    <source>
        <dbReference type="EMBL" id="TCT07622.1"/>
    </source>
</evidence>
<gene>
    <name evidence="1" type="ORF">EDC64_101141</name>
</gene>
<proteinExistence type="predicted"/>
<reference evidence="1 2" key="1">
    <citation type="submission" date="2019-03" db="EMBL/GenBank/DDBJ databases">
        <title>Genomic Encyclopedia of Type Strains, Phase IV (KMG-IV): sequencing the most valuable type-strain genomes for metagenomic binning, comparative biology and taxonomic classification.</title>
        <authorList>
            <person name="Goeker M."/>
        </authorList>
    </citation>
    <scope>NUCLEOTIDE SEQUENCE [LARGE SCALE GENOMIC DNA]</scope>
    <source>
        <strain evidence="1 2">DSM 9035</strain>
    </source>
</reference>
<dbReference type="InterPro" id="IPR019056">
    <property type="entry name" value="Phage_TAC_6"/>
</dbReference>
<dbReference type="Pfam" id="PF09550">
    <property type="entry name" value="Phage_TAC_6"/>
    <property type="match status" value="1"/>
</dbReference>
<name>A0A4R3M3M5_9HYPH</name>
<sequence length="60" mass="6363">MHAGLGLLRLPPDQFWRMTPRELAAALGGGAAPGGGLARPALDALMRRFPDAPRTRPETS</sequence>
<dbReference type="Proteomes" id="UP000294664">
    <property type="component" value="Unassembled WGS sequence"/>
</dbReference>
<accession>A0A4R3M3M5</accession>
<protein>
    <submittedName>
        <fullName evidence="1">Putative phage protein (TIGR02216 family)</fullName>
    </submittedName>
</protein>
<dbReference type="NCBIfam" id="TIGR02216">
    <property type="entry name" value="phage_TIGR02216"/>
    <property type="match status" value="1"/>
</dbReference>
<keyword evidence="2" id="KW-1185">Reference proteome</keyword>